<dbReference type="PANTHER" id="PTHR30086">
    <property type="entry name" value="ARGININE EXPORTER PROTEIN ARGO"/>
    <property type="match status" value="1"/>
</dbReference>
<feature type="transmembrane region" description="Helical" evidence="7">
    <location>
        <begin position="134"/>
        <end position="155"/>
    </location>
</feature>
<feature type="transmembrane region" description="Helical" evidence="7">
    <location>
        <begin position="161"/>
        <end position="182"/>
    </location>
</feature>
<dbReference type="PANTHER" id="PTHR30086:SF20">
    <property type="entry name" value="ARGININE EXPORTER PROTEIN ARGO-RELATED"/>
    <property type="match status" value="1"/>
</dbReference>
<comment type="subcellular location">
    <subcellularLocation>
        <location evidence="1">Cell membrane</location>
        <topology evidence="1">Multi-pass membrane protein</topology>
    </subcellularLocation>
</comment>
<evidence type="ECO:0000256" key="1">
    <source>
        <dbReference type="ARBA" id="ARBA00004651"/>
    </source>
</evidence>
<feature type="region of interest" description="Disordered" evidence="6">
    <location>
        <begin position="99"/>
        <end position="120"/>
    </location>
</feature>
<feature type="compositionally biased region" description="Basic and acidic residues" evidence="6">
    <location>
        <begin position="99"/>
        <end position="110"/>
    </location>
</feature>
<evidence type="ECO:0000256" key="2">
    <source>
        <dbReference type="ARBA" id="ARBA00022475"/>
    </source>
</evidence>
<evidence type="ECO:0000313" key="9">
    <source>
        <dbReference type="Proteomes" id="UP001597365"/>
    </source>
</evidence>
<reference evidence="9" key="1">
    <citation type="journal article" date="2019" name="Int. J. Syst. Evol. Microbiol.">
        <title>The Global Catalogue of Microorganisms (GCM) 10K type strain sequencing project: providing services to taxonomists for standard genome sequencing and annotation.</title>
        <authorList>
            <consortium name="The Broad Institute Genomics Platform"/>
            <consortium name="The Broad Institute Genome Sequencing Center for Infectious Disease"/>
            <person name="Wu L."/>
            <person name="Ma J."/>
        </authorList>
    </citation>
    <scope>NUCLEOTIDE SEQUENCE [LARGE SCALE GENOMIC DNA]</scope>
    <source>
        <strain evidence="9">CGMCC 4.7455</strain>
    </source>
</reference>
<keyword evidence="2" id="KW-1003">Cell membrane</keyword>
<accession>A0ABW4PRE6</accession>
<evidence type="ECO:0000256" key="3">
    <source>
        <dbReference type="ARBA" id="ARBA00022692"/>
    </source>
</evidence>
<dbReference type="InterPro" id="IPR001123">
    <property type="entry name" value="LeuE-type"/>
</dbReference>
<feature type="transmembrane region" description="Helical" evidence="7">
    <location>
        <begin position="48"/>
        <end position="66"/>
    </location>
</feature>
<comment type="caution">
    <text evidence="8">The sequence shown here is derived from an EMBL/GenBank/DDBJ whole genome shotgun (WGS) entry which is preliminary data.</text>
</comment>
<evidence type="ECO:0000256" key="5">
    <source>
        <dbReference type="ARBA" id="ARBA00023136"/>
    </source>
</evidence>
<keyword evidence="5 7" id="KW-0472">Membrane</keyword>
<gene>
    <name evidence="8" type="ORF">ACFSJS_20800</name>
</gene>
<protein>
    <submittedName>
        <fullName evidence="8">LysE family translocator</fullName>
    </submittedName>
</protein>
<keyword evidence="3 7" id="KW-0812">Transmembrane</keyword>
<dbReference type="RefSeq" id="WP_380902619.1">
    <property type="nucleotide sequence ID" value="NZ_JBHUFU010000013.1"/>
</dbReference>
<evidence type="ECO:0000313" key="8">
    <source>
        <dbReference type="EMBL" id="MFD1832068.1"/>
    </source>
</evidence>
<keyword evidence="9" id="KW-1185">Reference proteome</keyword>
<organism evidence="8 9">
    <name type="scientific">Streptomyces desertarenae</name>
    <dbReference type="NCBI Taxonomy" id="2666184"/>
    <lineage>
        <taxon>Bacteria</taxon>
        <taxon>Bacillati</taxon>
        <taxon>Actinomycetota</taxon>
        <taxon>Actinomycetes</taxon>
        <taxon>Kitasatosporales</taxon>
        <taxon>Streptomycetaceae</taxon>
        <taxon>Streptomyces</taxon>
    </lineage>
</organism>
<evidence type="ECO:0000256" key="4">
    <source>
        <dbReference type="ARBA" id="ARBA00022989"/>
    </source>
</evidence>
<evidence type="ECO:0000256" key="6">
    <source>
        <dbReference type="SAM" id="MobiDB-lite"/>
    </source>
</evidence>
<dbReference type="EMBL" id="JBHUFU010000013">
    <property type="protein sequence ID" value="MFD1832068.1"/>
    <property type="molecule type" value="Genomic_DNA"/>
</dbReference>
<name>A0ABW4PRE6_9ACTN</name>
<keyword evidence="4 7" id="KW-1133">Transmembrane helix</keyword>
<dbReference type="Pfam" id="PF01810">
    <property type="entry name" value="LysE"/>
    <property type="match status" value="1"/>
</dbReference>
<feature type="transmembrane region" description="Helical" evidence="7">
    <location>
        <begin position="72"/>
        <end position="92"/>
    </location>
</feature>
<dbReference type="Proteomes" id="UP001597365">
    <property type="component" value="Unassembled WGS sequence"/>
</dbReference>
<proteinExistence type="predicted"/>
<evidence type="ECO:0000256" key="7">
    <source>
        <dbReference type="SAM" id="Phobius"/>
    </source>
</evidence>
<feature type="transmembrane region" description="Helical" evidence="7">
    <location>
        <begin position="6"/>
        <end position="27"/>
    </location>
</feature>
<dbReference type="PIRSF" id="PIRSF006324">
    <property type="entry name" value="LeuE"/>
    <property type="match status" value="1"/>
</dbReference>
<sequence>MHQTLLPFLGACLLIAASPGPSTVLIIRRSLAGRRHGMATVLGNETGVFVWGLVAAFGLTALLTASRLAYDAMRVAGAVVLVAFGVQALRAARRLKTADGERAGGEREDGAEAAPAGGDAAAAGPLRRSYRAGLALNLANPKAAVFALSFLPQFVPAGAPQLPSMVALAALWAVFETGYYACYVWGVDRMRRLVDRAAVRRRLEQVSGCVLVALGIRMALEG</sequence>